<evidence type="ECO:0000313" key="4">
    <source>
        <dbReference type="Proteomes" id="UP000050417"/>
    </source>
</evidence>
<accession>A0A0P6XJA5</accession>
<name>A0A0P6XJA5_9CHLR</name>
<dbReference type="OrthoDB" id="9802525at2"/>
<dbReference type="PATRIC" id="fig|1134406.4.peg.2311"/>
<dbReference type="Pfam" id="PF00534">
    <property type="entry name" value="Glycos_transf_1"/>
    <property type="match status" value="1"/>
</dbReference>
<dbReference type="PANTHER" id="PTHR45947">
    <property type="entry name" value="SULFOQUINOVOSYL TRANSFERASE SQD2"/>
    <property type="match status" value="1"/>
</dbReference>
<sequence length="375" mass="40760">MRILVLTHEYPPVGGGGGRVAQDVCAGLAARGHEVRVLTAHCADLPFYEKRDGVEVLFLKSGRAQLFRASLKAMAGYVWQAFWQGLKQIRAWKPDVIHAQFAVPAGAAAWALSLVTGTPYVLTAHLGDVPGGTPEKTGKWFQMIYPFTPPIWKRAARVTAVSAFTRDLALKHYPVAVQVIPNGVDLQAVSAGEITLHQPPVVVFAGRFMQQKNVVQIARVMNRLADLDWRCLMLGDGPLKAEVEAEIARGGCAERFELPGWVTPQQVLEAFEQADILLMPSYSEGLPVVGVQAMAKGLALALSGAGGNPELVEAGRNGVLLEPEDEAGYEAALRVWLSDPEKLLAARRASRELAQRFDLGKIVDEYEQVLRAAAR</sequence>
<dbReference type="STRING" id="1134406.ADN00_01925"/>
<evidence type="ECO:0008006" key="5">
    <source>
        <dbReference type="Google" id="ProtNLM"/>
    </source>
</evidence>
<dbReference type="GO" id="GO:0016757">
    <property type="term" value="F:glycosyltransferase activity"/>
    <property type="evidence" value="ECO:0007669"/>
    <property type="project" value="InterPro"/>
</dbReference>
<dbReference type="PANTHER" id="PTHR45947:SF15">
    <property type="entry name" value="TEICHURONIC ACID BIOSYNTHESIS GLYCOSYLTRANSFERASE TUAC-RELATED"/>
    <property type="match status" value="1"/>
</dbReference>
<evidence type="ECO:0000259" key="2">
    <source>
        <dbReference type="Pfam" id="PF13439"/>
    </source>
</evidence>
<protein>
    <recommendedName>
        <fullName evidence="5">Glycosyltransferase subfamily 4-like N-terminal domain-containing protein</fullName>
    </recommendedName>
</protein>
<feature type="domain" description="Glycosyltransferase subfamily 4-like N-terminal" evidence="2">
    <location>
        <begin position="15"/>
        <end position="187"/>
    </location>
</feature>
<gene>
    <name evidence="3" type="ORF">ADN00_01925</name>
</gene>
<organism evidence="3 4">
    <name type="scientific">Ornatilinea apprima</name>
    <dbReference type="NCBI Taxonomy" id="1134406"/>
    <lineage>
        <taxon>Bacteria</taxon>
        <taxon>Bacillati</taxon>
        <taxon>Chloroflexota</taxon>
        <taxon>Anaerolineae</taxon>
        <taxon>Anaerolineales</taxon>
        <taxon>Anaerolineaceae</taxon>
        <taxon>Ornatilinea</taxon>
    </lineage>
</organism>
<proteinExistence type="predicted"/>
<dbReference type="EMBL" id="LGCL01000007">
    <property type="protein sequence ID" value="KPL80053.1"/>
    <property type="molecule type" value="Genomic_DNA"/>
</dbReference>
<dbReference type="AlphaFoldDB" id="A0A0P6XJA5"/>
<feature type="domain" description="Glycosyl transferase family 1" evidence="1">
    <location>
        <begin position="198"/>
        <end position="351"/>
    </location>
</feature>
<dbReference type="Gene3D" id="3.40.50.2000">
    <property type="entry name" value="Glycogen Phosphorylase B"/>
    <property type="match status" value="2"/>
</dbReference>
<dbReference type="InterPro" id="IPR050194">
    <property type="entry name" value="Glycosyltransferase_grp1"/>
</dbReference>
<evidence type="ECO:0000313" key="3">
    <source>
        <dbReference type="EMBL" id="KPL80053.1"/>
    </source>
</evidence>
<dbReference type="RefSeq" id="WP_082389804.1">
    <property type="nucleotide sequence ID" value="NZ_LGCL01000007.1"/>
</dbReference>
<evidence type="ECO:0000259" key="1">
    <source>
        <dbReference type="Pfam" id="PF00534"/>
    </source>
</evidence>
<keyword evidence="4" id="KW-1185">Reference proteome</keyword>
<reference evidence="3 4" key="1">
    <citation type="submission" date="2015-07" db="EMBL/GenBank/DDBJ databases">
        <title>Genome sequence of Ornatilinea apprima DSM 23815.</title>
        <authorList>
            <person name="Hemp J."/>
            <person name="Ward L.M."/>
            <person name="Pace L.A."/>
            <person name="Fischer W.W."/>
        </authorList>
    </citation>
    <scope>NUCLEOTIDE SEQUENCE [LARGE SCALE GENOMIC DNA]</scope>
    <source>
        <strain evidence="3 4">P3M-1</strain>
    </source>
</reference>
<comment type="caution">
    <text evidence="3">The sequence shown here is derived from an EMBL/GenBank/DDBJ whole genome shotgun (WGS) entry which is preliminary data.</text>
</comment>
<dbReference type="InterPro" id="IPR028098">
    <property type="entry name" value="Glyco_trans_4-like_N"/>
</dbReference>
<dbReference type="InterPro" id="IPR001296">
    <property type="entry name" value="Glyco_trans_1"/>
</dbReference>
<dbReference type="Pfam" id="PF13439">
    <property type="entry name" value="Glyco_transf_4"/>
    <property type="match status" value="1"/>
</dbReference>
<dbReference type="CDD" id="cd03801">
    <property type="entry name" value="GT4_PimA-like"/>
    <property type="match status" value="1"/>
</dbReference>
<dbReference type="Proteomes" id="UP000050417">
    <property type="component" value="Unassembled WGS sequence"/>
</dbReference>
<dbReference type="SUPFAM" id="SSF53756">
    <property type="entry name" value="UDP-Glycosyltransferase/glycogen phosphorylase"/>
    <property type="match status" value="1"/>
</dbReference>